<evidence type="ECO:0000256" key="1">
    <source>
        <dbReference type="SAM" id="MobiDB-lite"/>
    </source>
</evidence>
<dbReference type="Gene3D" id="3.10.450.50">
    <property type="match status" value="1"/>
</dbReference>
<comment type="caution">
    <text evidence="3">The sequence shown here is derived from an EMBL/GenBank/DDBJ whole genome shotgun (WGS) entry which is preliminary data.</text>
</comment>
<dbReference type="SUPFAM" id="SSF54427">
    <property type="entry name" value="NTF2-like"/>
    <property type="match status" value="1"/>
</dbReference>
<evidence type="ECO:0000313" key="3">
    <source>
        <dbReference type="EMBL" id="KAL1899517.1"/>
    </source>
</evidence>
<dbReference type="Proteomes" id="UP001583186">
    <property type="component" value="Unassembled WGS sequence"/>
</dbReference>
<evidence type="ECO:0000256" key="2">
    <source>
        <dbReference type="SAM" id="SignalP"/>
    </source>
</evidence>
<gene>
    <name evidence="3" type="ORF">Sste5346_002916</name>
</gene>
<organism evidence="3 4">
    <name type="scientific">Sporothrix stenoceras</name>
    <dbReference type="NCBI Taxonomy" id="5173"/>
    <lineage>
        <taxon>Eukaryota</taxon>
        <taxon>Fungi</taxon>
        <taxon>Dikarya</taxon>
        <taxon>Ascomycota</taxon>
        <taxon>Pezizomycotina</taxon>
        <taxon>Sordariomycetes</taxon>
        <taxon>Sordariomycetidae</taxon>
        <taxon>Ophiostomatales</taxon>
        <taxon>Ophiostomataceae</taxon>
        <taxon>Sporothrix</taxon>
    </lineage>
</organism>
<name>A0ABR3ZH33_9PEZI</name>
<keyword evidence="4" id="KW-1185">Reference proteome</keyword>
<feature type="compositionally biased region" description="Basic and acidic residues" evidence="1">
    <location>
        <begin position="105"/>
        <end position="116"/>
    </location>
</feature>
<evidence type="ECO:0000313" key="4">
    <source>
        <dbReference type="Proteomes" id="UP001583186"/>
    </source>
</evidence>
<feature type="chain" id="PRO_5045202068" evidence="2">
    <location>
        <begin position="17"/>
        <end position="265"/>
    </location>
</feature>
<dbReference type="InterPro" id="IPR032710">
    <property type="entry name" value="NTF2-like_dom_sf"/>
</dbReference>
<protein>
    <submittedName>
        <fullName evidence="3">Uncharacterized protein</fullName>
    </submittedName>
</protein>
<feature type="signal peptide" evidence="2">
    <location>
        <begin position="1"/>
        <end position="16"/>
    </location>
</feature>
<accession>A0ABR3ZH33</accession>
<sequence length="265" mass="29571">MRPVVVLAALVASATAFPFRLLSFTAASTKTSAKDKTAVVYNFEQNKQYHNHHVHSEEKENTHQTHPTAKLTHHRLPLHGNDYSYSYRFQRSNTNPGKAVVYAPDRTHSQKKDDKKKASHATPVDKLTYKHHSRGLDNIDAAALTAPPPCQPMSPPPDEAATKARFDQFAHAFLVTKNITEAFTYISEGYINHNPAAKNGAASAWGILSPIWASQSITVLRTTFKGNFGWLNYRAGGLGEVVDRYRWDAGCIVEHWDQGEKYPSS</sequence>
<reference evidence="3 4" key="1">
    <citation type="journal article" date="2024" name="IMA Fungus">
        <title>IMA Genome - F19 : A genome assembly and annotation guide to empower mycologists, including annotated draft genome sequences of Ceratocystis pirilliformis, Diaporthe australafricana, Fusarium ophioides, Paecilomyces lecythidis, and Sporothrix stenoceras.</title>
        <authorList>
            <person name="Aylward J."/>
            <person name="Wilson A.M."/>
            <person name="Visagie C.M."/>
            <person name="Spraker J."/>
            <person name="Barnes I."/>
            <person name="Buitendag C."/>
            <person name="Ceriani C."/>
            <person name="Del Mar Angel L."/>
            <person name="du Plessis D."/>
            <person name="Fuchs T."/>
            <person name="Gasser K."/>
            <person name="Kramer D."/>
            <person name="Li W."/>
            <person name="Munsamy K."/>
            <person name="Piso A."/>
            <person name="Price J.L."/>
            <person name="Sonnekus B."/>
            <person name="Thomas C."/>
            <person name="van der Nest A."/>
            <person name="van Dijk A."/>
            <person name="van Heerden A."/>
            <person name="van Vuuren N."/>
            <person name="Yilmaz N."/>
            <person name="Duong T.A."/>
            <person name="van der Merwe N.A."/>
            <person name="Wingfield M.J."/>
            <person name="Wingfield B.D."/>
        </authorList>
    </citation>
    <scope>NUCLEOTIDE SEQUENCE [LARGE SCALE GENOMIC DNA]</scope>
    <source>
        <strain evidence="3 4">CMW 5346</strain>
    </source>
</reference>
<keyword evidence="2" id="KW-0732">Signal</keyword>
<feature type="region of interest" description="Disordered" evidence="1">
    <location>
        <begin position="105"/>
        <end position="126"/>
    </location>
</feature>
<dbReference type="EMBL" id="JAWCUI010000012">
    <property type="protein sequence ID" value="KAL1899517.1"/>
    <property type="molecule type" value="Genomic_DNA"/>
</dbReference>
<proteinExistence type="predicted"/>